<keyword evidence="7" id="KW-1185">Reference proteome</keyword>
<evidence type="ECO:0000256" key="3">
    <source>
        <dbReference type="ARBA" id="ARBA00023136"/>
    </source>
</evidence>
<organism evidence="6 7">
    <name type="scientific">Clostridium aminobutyricum</name>
    <dbReference type="NCBI Taxonomy" id="33953"/>
    <lineage>
        <taxon>Bacteria</taxon>
        <taxon>Bacillati</taxon>
        <taxon>Bacillota</taxon>
        <taxon>Clostridia</taxon>
        <taxon>Eubacteriales</taxon>
        <taxon>Clostridiaceae</taxon>
        <taxon>Clostridium</taxon>
    </lineage>
</organism>
<gene>
    <name evidence="6" type="ORF">JYB65_12875</name>
</gene>
<dbReference type="Pfam" id="PF03793">
    <property type="entry name" value="PASTA"/>
    <property type="match status" value="1"/>
</dbReference>
<evidence type="ECO:0000256" key="4">
    <source>
        <dbReference type="SAM" id="Phobius"/>
    </source>
</evidence>
<dbReference type="CDD" id="cd06577">
    <property type="entry name" value="PASTA_pknB"/>
    <property type="match status" value="1"/>
</dbReference>
<reference evidence="6" key="1">
    <citation type="submission" date="2021-02" db="EMBL/GenBank/DDBJ databases">
        <title>Abyssanaerobacter marinus gen.nov., sp., nov, anaerobic bacterium isolated from the Onnuri vent field of Indian Ocean and suggestion of Mogibacteriaceae fam. nov., and proposal of reclassification of ambiguous this family's genus member.</title>
        <authorList>
            <person name="Kim Y.J."/>
            <person name="Yang J.-A."/>
        </authorList>
    </citation>
    <scope>NUCLEOTIDE SEQUENCE</scope>
    <source>
        <strain evidence="6">DSM 2634</strain>
    </source>
</reference>
<keyword evidence="4" id="KW-0812">Transmembrane</keyword>
<dbReference type="SUPFAM" id="SSF56601">
    <property type="entry name" value="beta-lactamase/transpeptidase-like"/>
    <property type="match status" value="1"/>
</dbReference>
<dbReference type="Proteomes" id="UP000664545">
    <property type="component" value="Unassembled WGS sequence"/>
</dbReference>
<dbReference type="EMBL" id="JAFJZZ010000007">
    <property type="protein sequence ID" value="MBN7774251.1"/>
    <property type="molecule type" value="Genomic_DNA"/>
</dbReference>
<dbReference type="InterPro" id="IPR050515">
    <property type="entry name" value="Beta-lactam/transpept"/>
</dbReference>
<name>A0A939IJM5_CLOAM</name>
<dbReference type="InterPro" id="IPR001460">
    <property type="entry name" value="PCN-bd_Tpept"/>
</dbReference>
<comment type="subcellular location">
    <subcellularLocation>
        <location evidence="1">Membrane</location>
    </subcellularLocation>
</comment>
<dbReference type="PROSITE" id="PS51178">
    <property type="entry name" value="PASTA"/>
    <property type="match status" value="1"/>
</dbReference>
<comment type="caution">
    <text evidence="6">The sequence shown here is derived from an EMBL/GenBank/DDBJ whole genome shotgun (WGS) entry which is preliminary data.</text>
</comment>
<dbReference type="SUPFAM" id="SSF56519">
    <property type="entry name" value="Penicillin binding protein dimerisation domain"/>
    <property type="match status" value="1"/>
</dbReference>
<dbReference type="GO" id="GO:0071555">
    <property type="term" value="P:cell wall organization"/>
    <property type="evidence" value="ECO:0007669"/>
    <property type="project" value="TreeGrafter"/>
</dbReference>
<dbReference type="InterPro" id="IPR005311">
    <property type="entry name" value="PBP_dimer"/>
</dbReference>
<feature type="domain" description="PASTA" evidence="5">
    <location>
        <begin position="601"/>
        <end position="667"/>
    </location>
</feature>
<evidence type="ECO:0000256" key="2">
    <source>
        <dbReference type="ARBA" id="ARBA00007171"/>
    </source>
</evidence>
<dbReference type="InterPro" id="IPR005543">
    <property type="entry name" value="PASTA_dom"/>
</dbReference>
<protein>
    <submittedName>
        <fullName evidence="6">PASTA domain-containing protein</fullName>
    </submittedName>
</protein>
<evidence type="ECO:0000313" key="6">
    <source>
        <dbReference type="EMBL" id="MBN7774251.1"/>
    </source>
</evidence>
<dbReference type="Gene3D" id="3.30.10.20">
    <property type="match status" value="1"/>
</dbReference>
<dbReference type="InterPro" id="IPR012338">
    <property type="entry name" value="Beta-lactam/transpept-like"/>
</dbReference>
<dbReference type="RefSeq" id="WP_206583088.1">
    <property type="nucleotide sequence ID" value="NZ_JAFJZZ010000007.1"/>
</dbReference>
<evidence type="ECO:0000256" key="1">
    <source>
        <dbReference type="ARBA" id="ARBA00004370"/>
    </source>
</evidence>
<dbReference type="InterPro" id="IPR036138">
    <property type="entry name" value="PBP_dimer_sf"/>
</dbReference>
<feature type="transmembrane region" description="Helical" evidence="4">
    <location>
        <begin position="12"/>
        <end position="32"/>
    </location>
</feature>
<proteinExistence type="inferred from homology"/>
<dbReference type="Gene3D" id="3.90.1310.10">
    <property type="entry name" value="Penicillin-binding protein 2a (Domain 2)"/>
    <property type="match status" value="1"/>
</dbReference>
<dbReference type="Gene3D" id="3.40.710.10">
    <property type="entry name" value="DD-peptidase/beta-lactamase superfamily"/>
    <property type="match status" value="1"/>
</dbReference>
<dbReference type="GO" id="GO:0005886">
    <property type="term" value="C:plasma membrane"/>
    <property type="evidence" value="ECO:0007669"/>
    <property type="project" value="TreeGrafter"/>
</dbReference>
<dbReference type="GO" id="GO:0008658">
    <property type="term" value="F:penicillin binding"/>
    <property type="evidence" value="ECO:0007669"/>
    <property type="project" value="InterPro"/>
</dbReference>
<dbReference type="PANTHER" id="PTHR30627">
    <property type="entry name" value="PEPTIDOGLYCAN D,D-TRANSPEPTIDASE"/>
    <property type="match status" value="1"/>
</dbReference>
<dbReference type="Pfam" id="PF03717">
    <property type="entry name" value="PBP_dimer"/>
    <property type="match status" value="1"/>
</dbReference>
<accession>A0A939IJM5</accession>
<evidence type="ECO:0000259" key="5">
    <source>
        <dbReference type="PROSITE" id="PS51178"/>
    </source>
</evidence>
<keyword evidence="4" id="KW-1133">Transmembrane helix</keyword>
<sequence length="667" mass="73066">MNATPNRVKKRIIIGFLILCMATVALSFRVGWLQIVNGEEYSKKALESQTRDVPIPAKRGVIYDRNGKELAISAVTFSVWARPDTVMHENKKQTSEQNVDDISKALAQQLNMSEQEVAGIISQKKALVKVAKYVDKKTADAIRQQNLSGIEIAEDVKRYYPLGAFASQVLGSVTDDNNGLAGLELKYNQYLSGIAGRWIKNTDVNGNSLAYGMEKYYKAEDGLNLTLTIDEVIQHYVEKALDTVQSNTQADRVMCIMMDPKTGDILAMAMTPDYDPNNPRVPLNKEEASKLTGLPDSAKLEYWNAMWRNPMVSDTYEPGSTFKLLTTSMALEEGLTNLNEHFVCRGTYYIAGTKLSCWRAYNPHGDENLVQAVGNSCNPVFAELSQRLGLEKYYEYLELFGLRDKTDVDYPGEGYAILQNKDTAGPVGLATMSYGQGIAVTPIQLITAVSGFGNDGKIMQPRLVKALTDSDGNVVENFEPKVVRQAVSKKTSEEMRLIMESVVSEGGGGTAKVPGYRIGGKTGTANKAKNGGYIDETYSSFIGMAPMDDPKVAILLIVDNPKGVKFGSLTAAPGVKSILQDTLRYLNIQPSYTQEEQAQLDSGKAIVPDVRGMSFSEEAIGVLGAASLTYTVSPALENSSTDFVVVDQYPKPGEKINVGGKVYLYRE</sequence>
<dbReference type="Pfam" id="PF00905">
    <property type="entry name" value="Transpeptidase"/>
    <property type="match status" value="1"/>
</dbReference>
<keyword evidence="3 4" id="KW-0472">Membrane</keyword>
<comment type="similarity">
    <text evidence="2">Belongs to the transpeptidase family.</text>
</comment>
<dbReference type="AlphaFoldDB" id="A0A939IJM5"/>
<evidence type="ECO:0000313" key="7">
    <source>
        <dbReference type="Proteomes" id="UP000664545"/>
    </source>
</evidence>
<dbReference type="PANTHER" id="PTHR30627:SF1">
    <property type="entry name" value="PEPTIDOGLYCAN D,D-TRANSPEPTIDASE FTSI"/>
    <property type="match status" value="1"/>
</dbReference>